<organism evidence="18 19">
    <name type="scientific">Pseudohalioglobus lutimaris</name>
    <dbReference type="NCBI Taxonomy" id="1737061"/>
    <lineage>
        <taxon>Bacteria</taxon>
        <taxon>Pseudomonadati</taxon>
        <taxon>Pseudomonadota</taxon>
        <taxon>Gammaproteobacteria</taxon>
        <taxon>Cellvibrionales</taxon>
        <taxon>Halieaceae</taxon>
        <taxon>Pseudohalioglobus</taxon>
    </lineage>
</organism>
<dbReference type="InterPro" id="IPR046363">
    <property type="entry name" value="MS_N_TIM-barrel_dom"/>
</dbReference>
<feature type="binding site" evidence="10">
    <location>
        <position position="544"/>
    </location>
    <ligand>
        <name>acetyl-CoA</name>
        <dbReference type="ChEBI" id="CHEBI:57288"/>
    </ligand>
</feature>
<keyword evidence="4 10" id="KW-0816">Tricarboxylic acid cycle</keyword>
<evidence type="ECO:0000256" key="12">
    <source>
        <dbReference type="PIRSR" id="PIRSR601465-50"/>
    </source>
</evidence>
<dbReference type="UniPathway" id="UPA00703">
    <property type="reaction ID" value="UER00720"/>
</dbReference>
<dbReference type="AlphaFoldDB" id="A0A2N5X010"/>
<feature type="binding site" evidence="10">
    <location>
        <position position="463"/>
    </location>
    <ligand>
        <name>Mg(2+)</name>
        <dbReference type="ChEBI" id="CHEBI:18420"/>
    </ligand>
</feature>
<dbReference type="Pfam" id="PF20656">
    <property type="entry name" value="MS_N"/>
    <property type="match status" value="1"/>
</dbReference>
<feature type="binding site" evidence="10">
    <location>
        <position position="435"/>
    </location>
    <ligand>
        <name>glyoxylate</name>
        <dbReference type="ChEBI" id="CHEBI:36655"/>
    </ligand>
</feature>
<dbReference type="GO" id="GO:0006099">
    <property type="term" value="P:tricarboxylic acid cycle"/>
    <property type="evidence" value="ECO:0007669"/>
    <property type="project" value="UniProtKB-KW"/>
</dbReference>
<dbReference type="InterPro" id="IPR048355">
    <property type="entry name" value="MS_C"/>
</dbReference>
<feature type="domain" description="Malate synthase C-terminal" evidence="17">
    <location>
        <begin position="594"/>
        <end position="705"/>
    </location>
</feature>
<evidence type="ECO:0000256" key="11">
    <source>
        <dbReference type="NCBIfam" id="TIGR01345"/>
    </source>
</evidence>
<dbReference type="Gene3D" id="1.20.1220.12">
    <property type="entry name" value="Malate synthase, domain III"/>
    <property type="match status" value="1"/>
</dbReference>
<evidence type="ECO:0000259" key="16">
    <source>
        <dbReference type="Pfam" id="PF20658"/>
    </source>
</evidence>
<dbReference type="Gene3D" id="3.20.20.360">
    <property type="entry name" value="Malate synthase, domain 3"/>
    <property type="match status" value="2"/>
</dbReference>
<comment type="subunit">
    <text evidence="10">Monomer.</text>
</comment>
<feature type="binding site" evidence="10">
    <location>
        <position position="343"/>
    </location>
    <ligand>
        <name>glyoxylate</name>
        <dbReference type="ChEBI" id="CHEBI:36655"/>
    </ligand>
</feature>
<evidence type="ECO:0000313" key="18">
    <source>
        <dbReference type="EMBL" id="PLW67830.1"/>
    </source>
</evidence>
<reference evidence="18 19" key="1">
    <citation type="submission" date="2018-01" db="EMBL/GenBank/DDBJ databases">
        <title>The draft genome sequence of Halioglobus lutimaris HF004.</title>
        <authorList>
            <person name="Du Z.-J."/>
            <person name="Shi M.-J."/>
        </authorList>
    </citation>
    <scope>NUCLEOTIDE SEQUENCE [LARGE SCALE GENOMIC DNA]</scope>
    <source>
        <strain evidence="18 19">HF004</strain>
    </source>
</reference>
<evidence type="ECO:0000259" key="14">
    <source>
        <dbReference type="Pfam" id="PF01274"/>
    </source>
</evidence>
<feature type="binding site" evidence="10">
    <location>
        <position position="435"/>
    </location>
    <ligand>
        <name>Mg(2+)</name>
        <dbReference type="ChEBI" id="CHEBI:18420"/>
    </ligand>
</feature>
<comment type="function">
    <text evidence="10">Involved in the glycolate utilization. Catalyzes the condensation and subsequent hydrolysis of acetyl-coenzyme A (acetyl-CoA) and glyoxylate to form malate and CoA.</text>
</comment>
<dbReference type="InterPro" id="IPR011076">
    <property type="entry name" value="Malate_synth_sf"/>
</dbReference>
<proteinExistence type="inferred from homology"/>
<evidence type="ECO:0000256" key="10">
    <source>
        <dbReference type="HAMAP-Rule" id="MF_00641"/>
    </source>
</evidence>
<keyword evidence="3 10" id="KW-0963">Cytoplasm</keyword>
<evidence type="ECO:0000259" key="17">
    <source>
        <dbReference type="Pfam" id="PF20659"/>
    </source>
</evidence>
<dbReference type="Proteomes" id="UP000235005">
    <property type="component" value="Unassembled WGS sequence"/>
</dbReference>
<feature type="binding site" evidence="10">
    <location>
        <position position="118"/>
    </location>
    <ligand>
        <name>acetyl-CoA</name>
        <dbReference type="ChEBI" id="CHEBI:57288"/>
    </ligand>
</feature>
<sequence length="728" mass="79835">MAQRIKMAELSVDETLLRFINEETIPGTGVSVDAFWNGLSAIVSRFSEDNRRLLSERDTIQQKIDDWHETHGSPLSQMDAYTDFLREIGYLVPEGEDFQIATEGVDTEIAEVAGPQLVVPVSNARFALNAANARWGSLFDAFYGTDVISEEGGATRGSSYNPARGEIVVERAQAFLDEALPLSFGSHCDVKEYVMGGAVDALTLEVQLADGRTVSLANAEQFVGYRKVDQTTVLLFENNGLHIEIQIDRSHPVGAANASGIKDVVLESALSTIQDCEDSVAAVDAQDKVGVYSNWLGLMKGDLAESFEKSGKQMTRRLNPDRKYVSTSGKSLVLPGRSLMVVRNVGHLMTTDAVLDSQGCEIPEGILDTMVTVLCAIHDLKGTGAVRNSRTGSVYIVKPKMHGPKEVAFTNDLFAAVEDALGLDRFTIKVGVMDEERRTTVNLKECIRAVKDRLVFINTGFLDRTGDEIHTSMEAGPVLQKEKIKAEPWIAAYEDHNVNVGLSSGLEGKAQIGKGMWPKPDEMAQMLETKGMHPLAGANCAWVPSPTAATLHAIHYHQTSVSDVQQTLKGRAAASLTEILTPPIISSEMPSEDQIRKELDNNLQGILGYVVRWVEQGVGCSKVPDIDDVGLMEDRATLRISSQHVANWLRHGICTRDQVMESLKRMAEVVDGQNMGDANYSNMAPDYNDSTAFQAACELVFDGCKHPNGYTEPALHAWRRKFKERSRS</sequence>
<evidence type="ECO:0000256" key="5">
    <source>
        <dbReference type="ARBA" id="ARBA00022679"/>
    </source>
</evidence>
<dbReference type="Pfam" id="PF20659">
    <property type="entry name" value="MS_C"/>
    <property type="match status" value="1"/>
</dbReference>
<dbReference type="InterPro" id="IPR001465">
    <property type="entry name" value="Malate_synthase_TIM"/>
</dbReference>
<dbReference type="InterPro" id="IPR044856">
    <property type="entry name" value="Malate_synth_C_sf"/>
</dbReference>
<feature type="binding site" evidence="10">
    <location>
        <begin position="125"/>
        <end position="126"/>
    </location>
    <ligand>
        <name>acetyl-CoA</name>
        <dbReference type="ChEBI" id="CHEBI:57288"/>
    </ligand>
</feature>
<dbReference type="SUPFAM" id="SSF51645">
    <property type="entry name" value="Malate synthase G"/>
    <property type="match status" value="1"/>
</dbReference>
<dbReference type="NCBIfam" id="TIGR01345">
    <property type="entry name" value="malate_syn_G"/>
    <property type="match status" value="1"/>
</dbReference>
<feature type="active site" description="Proton acceptor" evidence="10 12">
    <location>
        <position position="343"/>
    </location>
</feature>
<evidence type="ECO:0000259" key="15">
    <source>
        <dbReference type="Pfam" id="PF20656"/>
    </source>
</evidence>
<dbReference type="Pfam" id="PF01274">
    <property type="entry name" value="MS_TIM-barrel"/>
    <property type="match status" value="1"/>
</dbReference>
<dbReference type="PANTHER" id="PTHR42739:SF1">
    <property type="entry name" value="MALATE SYNTHASE G"/>
    <property type="match status" value="1"/>
</dbReference>
<evidence type="ECO:0000256" key="3">
    <source>
        <dbReference type="ARBA" id="ARBA00022490"/>
    </source>
</evidence>
<feature type="domain" description="Malate synthase N-terminal" evidence="15">
    <location>
        <begin position="17"/>
        <end position="70"/>
    </location>
</feature>
<feature type="binding site" evidence="10">
    <location>
        <position position="279"/>
    </location>
    <ligand>
        <name>acetyl-CoA</name>
        <dbReference type="ChEBI" id="CHEBI:57288"/>
    </ligand>
</feature>
<feature type="binding site" evidence="10">
    <location>
        <begin position="460"/>
        <end position="463"/>
    </location>
    <ligand>
        <name>glyoxylate</name>
        <dbReference type="ChEBI" id="CHEBI:36655"/>
    </ligand>
</feature>
<accession>A0A2N5X010</accession>
<dbReference type="InterPro" id="IPR048357">
    <property type="entry name" value="MSG_insertion"/>
</dbReference>
<comment type="pathway">
    <text evidence="10 13">Carbohydrate metabolism; glyoxylate cycle; (S)-malate from isocitrate: step 2/2.</text>
</comment>
<dbReference type="GO" id="GO:0006097">
    <property type="term" value="P:glyoxylate cycle"/>
    <property type="evidence" value="ECO:0007669"/>
    <property type="project" value="UniProtKB-UniRule"/>
</dbReference>
<protein>
    <recommendedName>
        <fullName evidence="10 11">Malate synthase G</fullName>
        <ecNumber evidence="10 11">2.3.3.9</ecNumber>
    </recommendedName>
</protein>
<evidence type="ECO:0000256" key="1">
    <source>
        <dbReference type="ARBA" id="ARBA00001946"/>
    </source>
</evidence>
<keyword evidence="7 10" id="KW-0460">Magnesium</keyword>
<keyword evidence="19" id="KW-1185">Reference proteome</keyword>
<feature type="domain" description="Malate synthase G alpha-beta insertion" evidence="16">
    <location>
        <begin position="160"/>
        <end position="235"/>
    </location>
</feature>
<keyword evidence="2 10" id="KW-0329">Glyoxylate bypass</keyword>
<dbReference type="OrthoDB" id="9762054at2"/>
<gene>
    <name evidence="10" type="primary">glcB</name>
    <name evidence="18" type="ORF">C0039_15540</name>
</gene>
<evidence type="ECO:0000256" key="8">
    <source>
        <dbReference type="ARBA" id="ARBA00023097"/>
    </source>
</evidence>
<comment type="cofactor">
    <cofactor evidence="1 10">
        <name>Mg(2+)</name>
        <dbReference type="ChEBI" id="CHEBI:18420"/>
    </cofactor>
</comment>
<evidence type="ECO:0000256" key="2">
    <source>
        <dbReference type="ARBA" id="ARBA00022435"/>
    </source>
</evidence>
<comment type="similarity">
    <text evidence="10 13">Belongs to the malate synthase family. GlcB subfamily.</text>
</comment>
<feature type="active site" description="Proton donor" evidence="10 12">
    <location>
        <position position="634"/>
    </location>
</feature>
<dbReference type="NCBIfam" id="NF002825">
    <property type="entry name" value="PRK02999.1"/>
    <property type="match status" value="1"/>
</dbReference>
<evidence type="ECO:0000256" key="9">
    <source>
        <dbReference type="ARBA" id="ARBA00047918"/>
    </source>
</evidence>
<dbReference type="GO" id="GO:0005829">
    <property type="term" value="C:cytosol"/>
    <property type="evidence" value="ECO:0007669"/>
    <property type="project" value="TreeGrafter"/>
</dbReference>
<evidence type="ECO:0000256" key="13">
    <source>
        <dbReference type="RuleBase" id="RU003572"/>
    </source>
</evidence>
<evidence type="ECO:0000256" key="6">
    <source>
        <dbReference type="ARBA" id="ARBA00022723"/>
    </source>
</evidence>
<comment type="subcellular location">
    <subcellularLocation>
        <location evidence="10 13">Cytoplasm</location>
    </subcellularLocation>
</comment>
<feature type="domain" description="Malate synthase TIM barrel" evidence="14">
    <location>
        <begin position="340"/>
        <end position="574"/>
    </location>
</feature>
<dbReference type="GO" id="GO:0009436">
    <property type="term" value="P:glyoxylate catabolic process"/>
    <property type="evidence" value="ECO:0007669"/>
    <property type="project" value="TreeGrafter"/>
</dbReference>
<evidence type="ECO:0000256" key="4">
    <source>
        <dbReference type="ARBA" id="ARBA00022532"/>
    </source>
</evidence>
<dbReference type="GO" id="GO:0000287">
    <property type="term" value="F:magnesium ion binding"/>
    <property type="evidence" value="ECO:0007669"/>
    <property type="project" value="TreeGrafter"/>
</dbReference>
<dbReference type="PANTHER" id="PTHR42739">
    <property type="entry name" value="MALATE SYNTHASE G"/>
    <property type="match status" value="1"/>
</dbReference>
<dbReference type="InterPro" id="IPR048356">
    <property type="entry name" value="MS_N"/>
</dbReference>
<dbReference type="Pfam" id="PF20658">
    <property type="entry name" value="MSG_insertion"/>
    <property type="match status" value="1"/>
</dbReference>
<dbReference type="RefSeq" id="WP_101518597.1">
    <property type="nucleotide sequence ID" value="NZ_PKUS01000023.1"/>
</dbReference>
<keyword evidence="8 10" id="KW-0558">Oxidation</keyword>
<feature type="binding site" evidence="10">
    <location>
        <position position="316"/>
    </location>
    <ligand>
        <name>acetyl-CoA</name>
        <dbReference type="ChEBI" id="CHEBI:57288"/>
    </ligand>
</feature>
<comment type="caution">
    <text evidence="18">The sequence shown here is derived from an EMBL/GenBank/DDBJ whole genome shotgun (WGS) entry which is preliminary data.</text>
</comment>
<keyword evidence="5 10" id="KW-0808">Transferase</keyword>
<evidence type="ECO:0000313" key="19">
    <source>
        <dbReference type="Proteomes" id="UP000235005"/>
    </source>
</evidence>
<dbReference type="EC" id="2.3.3.9" evidence="10 11"/>
<comment type="catalytic activity">
    <reaction evidence="9 10 13">
        <text>glyoxylate + acetyl-CoA + H2O = (S)-malate + CoA + H(+)</text>
        <dbReference type="Rhea" id="RHEA:18181"/>
        <dbReference type="ChEBI" id="CHEBI:15377"/>
        <dbReference type="ChEBI" id="CHEBI:15378"/>
        <dbReference type="ChEBI" id="CHEBI:15589"/>
        <dbReference type="ChEBI" id="CHEBI:36655"/>
        <dbReference type="ChEBI" id="CHEBI:57287"/>
        <dbReference type="ChEBI" id="CHEBI:57288"/>
        <dbReference type="EC" id="2.3.3.9"/>
    </reaction>
</comment>
<comment type="caution">
    <text evidence="10">Lacks conserved residue(s) required for the propagation of feature annotation.</text>
</comment>
<name>A0A2N5X010_9GAMM</name>
<dbReference type="InterPro" id="IPR006253">
    <property type="entry name" value="Malate_synthG"/>
</dbReference>
<dbReference type="GO" id="GO:0004474">
    <property type="term" value="F:malate synthase activity"/>
    <property type="evidence" value="ECO:0007669"/>
    <property type="project" value="UniProtKB-UniRule"/>
</dbReference>
<dbReference type="EMBL" id="PKUS01000023">
    <property type="protein sequence ID" value="PLW67830.1"/>
    <property type="molecule type" value="Genomic_DNA"/>
</dbReference>
<evidence type="ECO:0000256" key="7">
    <source>
        <dbReference type="ARBA" id="ARBA00022842"/>
    </source>
</evidence>
<dbReference type="HAMAP" id="MF_00641">
    <property type="entry name" value="Malate_synth_G"/>
    <property type="match status" value="1"/>
</dbReference>
<feature type="modified residue" description="Cysteine sulfenic acid (-SOH)" evidence="10">
    <location>
        <position position="620"/>
    </location>
</feature>
<keyword evidence="6 10" id="KW-0479">Metal-binding</keyword>